<dbReference type="InterPro" id="IPR032534">
    <property type="entry name" value="EcxA_zinc-bd"/>
</dbReference>
<evidence type="ECO:0000313" key="6">
    <source>
        <dbReference type="EMBL" id="SHF26338.1"/>
    </source>
</evidence>
<organism evidence="6 7">
    <name type="scientific">Flavisolibacter ginsengisoli DSM 18119</name>
    <dbReference type="NCBI Taxonomy" id="1121884"/>
    <lineage>
        <taxon>Bacteria</taxon>
        <taxon>Pseudomonadati</taxon>
        <taxon>Bacteroidota</taxon>
        <taxon>Chitinophagia</taxon>
        <taxon>Chitinophagales</taxon>
        <taxon>Chitinophagaceae</taxon>
        <taxon>Flavisolibacter</taxon>
    </lineage>
</organism>
<dbReference type="AlphaFoldDB" id="A0A1M5A7T0"/>
<name>A0A1M5A7T0_9BACT</name>
<keyword evidence="6" id="KW-0687">Ribonucleoprotein</keyword>
<dbReference type="PANTHER" id="PTHR38478:SF1">
    <property type="entry name" value="ZINC DEPENDENT METALLOPROTEASE DOMAIN LIPOPROTEIN"/>
    <property type="match status" value="1"/>
</dbReference>
<dbReference type="Proteomes" id="UP000184048">
    <property type="component" value="Unassembled WGS sequence"/>
</dbReference>
<evidence type="ECO:0000256" key="2">
    <source>
        <dbReference type="SAM" id="SignalP"/>
    </source>
</evidence>
<proteinExistence type="predicted"/>
<dbReference type="CDD" id="cd04276">
    <property type="entry name" value="ZnMc_MMP_like_2"/>
    <property type="match status" value="1"/>
</dbReference>
<reference evidence="6 7" key="1">
    <citation type="submission" date="2016-11" db="EMBL/GenBank/DDBJ databases">
        <authorList>
            <person name="Jaros S."/>
            <person name="Januszkiewicz K."/>
            <person name="Wedrychowicz H."/>
        </authorList>
    </citation>
    <scope>NUCLEOTIDE SEQUENCE [LARGE SCALE GENOMIC DNA]</scope>
    <source>
        <strain evidence="6 7">DSM 18119</strain>
    </source>
</reference>
<dbReference type="Pfam" id="PF16313">
    <property type="entry name" value="DUF4953"/>
    <property type="match status" value="1"/>
</dbReference>
<dbReference type="InterPro" id="IPR034032">
    <property type="entry name" value="Zn_MMP-like_bac"/>
</dbReference>
<sequence>MNRRVAVAVATSLLFSSTLTFAQETPARPGSGTVTPGNFPGSGKTTSNNNGPKPYAEVITSKAKTDKGLFTTHRVEDKYYFDIPDSLLNRDILVVNRISKAPAGARAGFLGYAGDQISDNVISFEKGPNNKIFLRNISYQEVGRDSAGMFQSVRNSNLQPIAASFDIKAFSKDSLTNTKGSVIEMTDYIMGDNDVLFFDARTKRALGLNAYQKENSYINDVRSYPKNIEIKTVKTYIRSQAPAFGSGSPAASFGPSAGTPTTFELNSSMVLLPSTAMKPRYFDPRVGFFATGYTDFDANPQGVEEIRMVTRWRLEPKPGDVDKYLRGELVEPQKQIVYYIDPATPRKWVPYLIAGVNDWNAAFEKAGWKNAIVAKLPPTDDSSWSLEGAGYSAIVYKPSDVANASGPHVHDPRSGEILESHINWYHNVMNLVRDWYFVQTAAVDPRARSLRFPDSLMGQLIRFVSSHEVGHTLGLRHNYGSSSTVPVENLRNKAWVEANGHTPSIMDYARFNYVAQPEDHISEVGLFPRIGDYDKWAIEWGYRWTPPSVTPEQEVALMNKKTIEKLKDKRYWFGTETDPDDPRAQNEDLGDNAITASNYGIKNLKRIVVQLPEWTKEPNKDYSGLNELYGQVVTQFNRYMGHVAKNIGGIETTPKMVEEQGTVVEFVSRSKQKEAMQFLQLQLFQTPKWIVDNTISDYTGSNRLTTISNVQNNILGRLINNNTFNKLFRFEEENKNAYTATEMLTDLRKGIWSEIAIHKPVDIYRRSLQKSFVESLNKIINPDQAGSSIVLTPIGFSAPSSSSKTSDAISIAKAQLRTLSAEIKAALPAYKDANTRAHLLDVQDRITEALNPKD</sequence>
<feature type="region of interest" description="Disordered" evidence="1">
    <location>
        <begin position="25"/>
        <end position="52"/>
    </location>
</feature>
<dbReference type="Pfam" id="PF17162">
    <property type="entry name" value="DUF5118"/>
    <property type="match status" value="1"/>
</dbReference>
<evidence type="ECO:0000259" key="3">
    <source>
        <dbReference type="Pfam" id="PF16313"/>
    </source>
</evidence>
<evidence type="ECO:0000259" key="5">
    <source>
        <dbReference type="Pfam" id="PF17162"/>
    </source>
</evidence>
<dbReference type="OrthoDB" id="9776599at2"/>
<feature type="signal peptide" evidence="2">
    <location>
        <begin position="1"/>
        <end position="22"/>
    </location>
</feature>
<evidence type="ECO:0000313" key="7">
    <source>
        <dbReference type="Proteomes" id="UP000184048"/>
    </source>
</evidence>
<keyword evidence="2" id="KW-0732">Signal</keyword>
<dbReference type="RefSeq" id="WP_072835357.1">
    <property type="nucleotide sequence ID" value="NZ_FQUU01000008.1"/>
</dbReference>
<keyword evidence="7" id="KW-1185">Reference proteome</keyword>
<dbReference type="InterPro" id="IPR033428">
    <property type="entry name" value="DUF5118"/>
</dbReference>
<dbReference type="GO" id="GO:0005840">
    <property type="term" value="C:ribosome"/>
    <property type="evidence" value="ECO:0007669"/>
    <property type="project" value="UniProtKB-KW"/>
</dbReference>
<feature type="chain" id="PRO_5012657505" evidence="2">
    <location>
        <begin position="23"/>
        <end position="854"/>
    </location>
</feature>
<protein>
    <submittedName>
        <fullName evidence="6">Ribosomal protein S18 acetylase RimI</fullName>
    </submittedName>
</protein>
<evidence type="ECO:0000256" key="1">
    <source>
        <dbReference type="SAM" id="MobiDB-lite"/>
    </source>
</evidence>
<keyword evidence="6" id="KW-0689">Ribosomal protein</keyword>
<dbReference type="SUPFAM" id="SSF55486">
    <property type="entry name" value="Metalloproteases ('zincins'), catalytic domain"/>
    <property type="match status" value="1"/>
</dbReference>
<feature type="domain" description="DUF5118" evidence="5">
    <location>
        <begin position="52"/>
        <end position="100"/>
    </location>
</feature>
<dbReference type="InterPro" id="IPR033413">
    <property type="entry name" value="DUF5117"/>
</dbReference>
<accession>A0A1M5A7T0</accession>
<dbReference type="STRING" id="1121884.SAMN02745131_02175"/>
<dbReference type="Pfam" id="PF17148">
    <property type="entry name" value="DUF5117"/>
    <property type="match status" value="1"/>
</dbReference>
<gene>
    <name evidence="6" type="ORF">SAMN02745131_02175</name>
</gene>
<evidence type="ECO:0000259" key="4">
    <source>
        <dbReference type="Pfam" id="PF17148"/>
    </source>
</evidence>
<feature type="domain" description="EcxA zinc-binding" evidence="3">
    <location>
        <begin position="451"/>
        <end position="756"/>
    </location>
</feature>
<dbReference type="EMBL" id="FQUU01000008">
    <property type="protein sequence ID" value="SHF26338.1"/>
    <property type="molecule type" value="Genomic_DNA"/>
</dbReference>
<feature type="domain" description="DUF5117" evidence="4">
    <location>
        <begin position="114"/>
        <end position="317"/>
    </location>
</feature>
<dbReference type="PANTHER" id="PTHR38478">
    <property type="entry name" value="PEPTIDASE M1A AND M12B"/>
    <property type="match status" value="1"/>
</dbReference>